<keyword evidence="1" id="KW-1133">Transmembrane helix</keyword>
<keyword evidence="1" id="KW-0472">Membrane</keyword>
<organism evidence="2 3">
    <name type="scientific">Micromonospora coerulea</name>
    <dbReference type="NCBI Taxonomy" id="47856"/>
    <lineage>
        <taxon>Bacteria</taxon>
        <taxon>Bacillati</taxon>
        <taxon>Actinomycetota</taxon>
        <taxon>Actinomycetes</taxon>
        <taxon>Micromonosporales</taxon>
        <taxon>Micromonosporaceae</taxon>
        <taxon>Micromonospora</taxon>
    </lineage>
</organism>
<keyword evidence="1" id="KW-0812">Transmembrane</keyword>
<proteinExistence type="predicted"/>
<evidence type="ECO:0000256" key="1">
    <source>
        <dbReference type="SAM" id="Phobius"/>
    </source>
</evidence>
<gene>
    <name evidence="2" type="ORF">GCM10023176_38020</name>
</gene>
<reference evidence="3" key="1">
    <citation type="journal article" date="2019" name="Int. J. Syst. Evol. Microbiol.">
        <title>The Global Catalogue of Microorganisms (GCM) 10K type strain sequencing project: providing services to taxonomists for standard genome sequencing and annotation.</title>
        <authorList>
            <consortium name="The Broad Institute Genomics Platform"/>
            <consortium name="The Broad Institute Genome Sequencing Center for Infectious Disease"/>
            <person name="Wu L."/>
            <person name="Ma J."/>
        </authorList>
    </citation>
    <scope>NUCLEOTIDE SEQUENCE [LARGE SCALE GENOMIC DNA]</scope>
    <source>
        <strain evidence="3">JCM 3175</strain>
    </source>
</reference>
<comment type="caution">
    <text evidence="2">The sequence shown here is derived from an EMBL/GenBank/DDBJ whole genome shotgun (WGS) entry which is preliminary data.</text>
</comment>
<evidence type="ECO:0000313" key="3">
    <source>
        <dbReference type="Proteomes" id="UP001500307"/>
    </source>
</evidence>
<accession>A0ABP8SSG4</accession>
<name>A0ABP8SSG4_9ACTN</name>
<feature type="transmembrane region" description="Helical" evidence="1">
    <location>
        <begin position="15"/>
        <end position="36"/>
    </location>
</feature>
<evidence type="ECO:0000313" key="2">
    <source>
        <dbReference type="EMBL" id="GAA4573301.1"/>
    </source>
</evidence>
<dbReference type="EMBL" id="BAABGU010000021">
    <property type="protein sequence ID" value="GAA4573301.1"/>
    <property type="molecule type" value="Genomic_DNA"/>
</dbReference>
<dbReference type="Proteomes" id="UP001500307">
    <property type="component" value="Unassembled WGS sequence"/>
</dbReference>
<protein>
    <recommendedName>
        <fullName evidence="4">CcmD family protein</fullName>
    </recommendedName>
</protein>
<keyword evidence="3" id="KW-1185">Reference proteome</keyword>
<evidence type="ECO:0008006" key="4">
    <source>
        <dbReference type="Google" id="ProtNLM"/>
    </source>
</evidence>
<sequence length="60" mass="6591">MALSSLPAMMFDTSLAQLLTFFVTWAIGLAVLYLVIRLAVRHAIKDADTRRAADRPRSGA</sequence>